<evidence type="ECO:0000256" key="1">
    <source>
        <dbReference type="SAM" id="Phobius"/>
    </source>
</evidence>
<name>A0A842CUN1_9LIST</name>
<evidence type="ECO:0000313" key="3">
    <source>
        <dbReference type="Proteomes" id="UP000546806"/>
    </source>
</evidence>
<proteinExistence type="predicted"/>
<dbReference type="Proteomes" id="UP000546806">
    <property type="component" value="Unassembled WGS sequence"/>
</dbReference>
<keyword evidence="1" id="KW-0812">Transmembrane</keyword>
<comment type="caution">
    <text evidence="2">The sequence shown here is derived from an EMBL/GenBank/DDBJ whole genome shotgun (WGS) entry which is preliminary data.</text>
</comment>
<keyword evidence="1" id="KW-1133">Transmembrane helix</keyword>
<feature type="transmembrane region" description="Helical" evidence="1">
    <location>
        <begin position="100"/>
        <end position="127"/>
    </location>
</feature>
<reference evidence="2 3" key="1">
    <citation type="submission" date="2020-03" db="EMBL/GenBank/DDBJ databases">
        <title>Soil Listeria distribution.</title>
        <authorList>
            <person name="Liao J."/>
            <person name="Wiedmann M."/>
        </authorList>
    </citation>
    <scope>NUCLEOTIDE SEQUENCE [LARGE SCALE GENOMIC DNA]</scope>
    <source>
        <strain evidence="2 3">FSL L7-0435</strain>
    </source>
</reference>
<organism evidence="2 3">
    <name type="scientific">Listeria booriae</name>
    <dbReference type="NCBI Taxonomy" id="1552123"/>
    <lineage>
        <taxon>Bacteria</taxon>
        <taxon>Bacillati</taxon>
        <taxon>Bacillota</taxon>
        <taxon>Bacilli</taxon>
        <taxon>Bacillales</taxon>
        <taxon>Listeriaceae</taxon>
        <taxon>Listeria</taxon>
    </lineage>
</organism>
<protein>
    <submittedName>
        <fullName evidence="2">Uncharacterized protein</fullName>
    </submittedName>
</protein>
<feature type="transmembrane region" description="Helical" evidence="1">
    <location>
        <begin position="60"/>
        <end position="80"/>
    </location>
</feature>
<keyword evidence="1" id="KW-0472">Membrane</keyword>
<sequence length="148" mass="17547">MKKSMDKIKDMLAYLSRSSWEKRQYIKYDKERRDLETLTNRELSSKYVNTKAKYEYKRNILSFFVGAILLAIFMGMWGIFYNAVKQSLKLIYSVSASNELAVASLTIASIFFAIVVILIIFFLFMYLNSLHYLHRQLLIIEEVRDDRK</sequence>
<dbReference type="RefSeq" id="WP_185534090.1">
    <property type="nucleotide sequence ID" value="NZ_JAARWW010000012.1"/>
</dbReference>
<accession>A0A842CUN1</accession>
<dbReference type="EMBL" id="JAARWW010000012">
    <property type="protein sequence ID" value="MBC2005475.1"/>
    <property type="molecule type" value="Genomic_DNA"/>
</dbReference>
<gene>
    <name evidence="2" type="ORF">HCA78_17005</name>
</gene>
<dbReference type="AlphaFoldDB" id="A0A842CUN1"/>
<evidence type="ECO:0000313" key="2">
    <source>
        <dbReference type="EMBL" id="MBC2005475.1"/>
    </source>
</evidence>